<feature type="signal peptide" evidence="1">
    <location>
        <begin position="1"/>
        <end position="27"/>
    </location>
</feature>
<dbReference type="OrthoDB" id="1114958at2"/>
<name>A0A504JEC5_9FLAO</name>
<sequence length="323" mass="37337">MIAIKFMKTKKYLLIVFLSVCALFFYSCDNDDDAVAGQQTDSSEQDNSESGSITLYRVEGDRIVKKRDENVTGTNLEYQKDTKKHQQIWDLVKKIIPKEYMSKMSEFMIYSGEDSGSSGYVFETEKDLSKWQMGIAIDFAYEGGFNKDGELAYTIIHEFGHILSLEKEQVDSSINEESCKHYFPGEGCSKEDSYINTLYQNHWVDIWKEFNNVDPEKEEEAEKFYQKYKTRYVTQYASTNPGEDIAEVFATFVTSKAKPKGENGADKKVQRLYQKSELVKLRNYIRGNTQKSSERLLPIPGTWKNAKTIGDRNKSHCRLHKSR</sequence>
<dbReference type="EMBL" id="VFWZ01000003">
    <property type="protein sequence ID" value="TPN86068.1"/>
    <property type="molecule type" value="Genomic_DNA"/>
</dbReference>
<organism evidence="2 3">
    <name type="scientific">Aquimarina algicola</name>
    <dbReference type="NCBI Taxonomy" id="2589995"/>
    <lineage>
        <taxon>Bacteria</taxon>
        <taxon>Pseudomonadati</taxon>
        <taxon>Bacteroidota</taxon>
        <taxon>Flavobacteriia</taxon>
        <taxon>Flavobacteriales</taxon>
        <taxon>Flavobacteriaceae</taxon>
        <taxon>Aquimarina</taxon>
    </lineage>
</organism>
<proteinExistence type="predicted"/>
<evidence type="ECO:0000313" key="3">
    <source>
        <dbReference type="Proteomes" id="UP000315540"/>
    </source>
</evidence>
<keyword evidence="1" id="KW-0732">Signal</keyword>
<accession>A0A504JEC5</accession>
<dbReference type="Gene3D" id="3.40.390.10">
    <property type="entry name" value="Collagenase (Catalytic Domain)"/>
    <property type="match status" value="1"/>
</dbReference>
<comment type="caution">
    <text evidence="2">The sequence shown here is derived from an EMBL/GenBank/DDBJ whole genome shotgun (WGS) entry which is preliminary data.</text>
</comment>
<dbReference type="Proteomes" id="UP000315540">
    <property type="component" value="Unassembled WGS sequence"/>
</dbReference>
<dbReference type="InterPro" id="IPR024079">
    <property type="entry name" value="MetalloPept_cat_dom_sf"/>
</dbReference>
<gene>
    <name evidence="2" type="ORF">FHK87_12405</name>
</gene>
<keyword evidence="3" id="KW-1185">Reference proteome</keyword>
<reference evidence="2 3" key="1">
    <citation type="submission" date="2019-06" db="EMBL/GenBank/DDBJ databases">
        <authorList>
            <person name="Meng X."/>
        </authorList>
    </citation>
    <scope>NUCLEOTIDE SEQUENCE [LARGE SCALE GENOMIC DNA]</scope>
    <source>
        <strain evidence="2 3">M625</strain>
    </source>
</reference>
<evidence type="ECO:0000256" key="1">
    <source>
        <dbReference type="SAM" id="SignalP"/>
    </source>
</evidence>
<protein>
    <submittedName>
        <fullName evidence="2">Uncharacterized protein</fullName>
    </submittedName>
</protein>
<dbReference type="AlphaFoldDB" id="A0A504JEC5"/>
<feature type="chain" id="PRO_5021368479" evidence="1">
    <location>
        <begin position="28"/>
        <end position="323"/>
    </location>
</feature>
<dbReference type="SUPFAM" id="SSF55486">
    <property type="entry name" value="Metalloproteases ('zincins'), catalytic domain"/>
    <property type="match status" value="1"/>
</dbReference>
<evidence type="ECO:0000313" key="2">
    <source>
        <dbReference type="EMBL" id="TPN86068.1"/>
    </source>
</evidence>
<dbReference type="GO" id="GO:0008237">
    <property type="term" value="F:metallopeptidase activity"/>
    <property type="evidence" value="ECO:0007669"/>
    <property type="project" value="InterPro"/>
</dbReference>
<dbReference type="PROSITE" id="PS51257">
    <property type="entry name" value="PROKAR_LIPOPROTEIN"/>
    <property type="match status" value="1"/>
</dbReference>